<evidence type="ECO:0000256" key="1">
    <source>
        <dbReference type="SAM" id="MobiDB-lite"/>
    </source>
</evidence>
<sequence>MDGEQRLLVQRVNGILLEDLLQEHLAQCGGKLIDQTADAEVFIVDDVFLRVKDLAHLNGDLRLLIGLGQITQMGCHGADAHHGGGLAAHLKRLLNGGRNLVQLADAGPLGKLADQNHVSLAHGENKIVLPVRIQGLNRVRGDGLGLFQGANDKHAPGHVAGNPQFLGPHINVAQHDIVCDDILDKGATVVLLLVIGLGGIQRHGGKGADCFADLVVAEGKRGIVKLRPPAIQRLERLSGGNHHAPPCGIDRGDKLRPPLSDHGKLAARDDDSLAVDHTHRPVRVLLELQDYILKNSSRHCRPS</sequence>
<reference evidence="2" key="1">
    <citation type="submission" date="2019-08" db="EMBL/GenBank/DDBJ databases">
        <authorList>
            <person name="Kucharzyk K."/>
            <person name="Murdoch R.W."/>
            <person name="Higgins S."/>
            <person name="Loffler F."/>
        </authorList>
    </citation>
    <scope>NUCLEOTIDE SEQUENCE</scope>
</reference>
<protein>
    <recommendedName>
        <fullName evidence="3">NAD-specific glutamate dehydrogenase</fullName>
    </recommendedName>
</protein>
<organism evidence="2">
    <name type="scientific">bioreactor metagenome</name>
    <dbReference type="NCBI Taxonomy" id="1076179"/>
    <lineage>
        <taxon>unclassified sequences</taxon>
        <taxon>metagenomes</taxon>
        <taxon>ecological metagenomes</taxon>
    </lineage>
</organism>
<feature type="compositionally biased region" description="Basic and acidic residues" evidence="1">
    <location>
        <begin position="250"/>
        <end position="267"/>
    </location>
</feature>
<gene>
    <name evidence="2" type="ORF">SDC9_72656</name>
</gene>
<dbReference type="EMBL" id="VSSQ01004662">
    <property type="protein sequence ID" value="MPM26155.1"/>
    <property type="molecule type" value="Genomic_DNA"/>
</dbReference>
<name>A0A644YC69_9ZZZZ</name>
<dbReference type="AlphaFoldDB" id="A0A644YC69"/>
<evidence type="ECO:0000313" key="2">
    <source>
        <dbReference type="EMBL" id="MPM26155.1"/>
    </source>
</evidence>
<evidence type="ECO:0008006" key="3">
    <source>
        <dbReference type="Google" id="ProtNLM"/>
    </source>
</evidence>
<proteinExistence type="predicted"/>
<comment type="caution">
    <text evidence="2">The sequence shown here is derived from an EMBL/GenBank/DDBJ whole genome shotgun (WGS) entry which is preliminary data.</text>
</comment>
<accession>A0A644YC69</accession>
<feature type="region of interest" description="Disordered" evidence="1">
    <location>
        <begin position="237"/>
        <end position="267"/>
    </location>
</feature>